<evidence type="ECO:0000256" key="5">
    <source>
        <dbReference type="ARBA" id="ARBA00038359"/>
    </source>
</evidence>
<gene>
    <name evidence="9" type="ORF">QBC38DRAFT_26968</name>
</gene>
<feature type="transmembrane region" description="Helical" evidence="7">
    <location>
        <begin position="194"/>
        <end position="213"/>
    </location>
</feature>
<dbReference type="PANTHER" id="PTHR33048">
    <property type="entry name" value="PTH11-LIKE INTEGRAL MEMBRANE PROTEIN (AFU_ORTHOLOGUE AFUA_5G11245)"/>
    <property type="match status" value="1"/>
</dbReference>
<feature type="domain" description="Rhodopsin" evidence="8">
    <location>
        <begin position="52"/>
        <end position="293"/>
    </location>
</feature>
<dbReference type="Proteomes" id="UP001301958">
    <property type="component" value="Unassembled WGS sequence"/>
</dbReference>
<comment type="subcellular location">
    <subcellularLocation>
        <location evidence="1">Membrane</location>
        <topology evidence="1">Multi-pass membrane protein</topology>
    </subcellularLocation>
</comment>
<reference evidence="9" key="1">
    <citation type="journal article" date="2023" name="Mol. Phylogenet. Evol.">
        <title>Genome-scale phylogeny and comparative genomics of the fungal order Sordariales.</title>
        <authorList>
            <person name="Hensen N."/>
            <person name="Bonometti L."/>
            <person name="Westerberg I."/>
            <person name="Brannstrom I.O."/>
            <person name="Guillou S."/>
            <person name="Cros-Aarteil S."/>
            <person name="Calhoun S."/>
            <person name="Haridas S."/>
            <person name="Kuo A."/>
            <person name="Mondo S."/>
            <person name="Pangilinan J."/>
            <person name="Riley R."/>
            <person name="LaButti K."/>
            <person name="Andreopoulos B."/>
            <person name="Lipzen A."/>
            <person name="Chen C."/>
            <person name="Yan M."/>
            <person name="Daum C."/>
            <person name="Ng V."/>
            <person name="Clum A."/>
            <person name="Steindorff A."/>
            <person name="Ohm R.A."/>
            <person name="Martin F."/>
            <person name="Silar P."/>
            <person name="Natvig D.O."/>
            <person name="Lalanne C."/>
            <person name="Gautier V."/>
            <person name="Ament-Velasquez S.L."/>
            <person name="Kruys A."/>
            <person name="Hutchinson M.I."/>
            <person name="Powell A.J."/>
            <person name="Barry K."/>
            <person name="Miller A.N."/>
            <person name="Grigoriev I.V."/>
            <person name="Debuchy R."/>
            <person name="Gladieux P."/>
            <person name="Hiltunen Thoren M."/>
            <person name="Johannesson H."/>
        </authorList>
    </citation>
    <scope>NUCLEOTIDE SEQUENCE</scope>
    <source>
        <strain evidence="9">CBS 990.96</strain>
    </source>
</reference>
<feature type="transmembrane region" description="Helical" evidence="7">
    <location>
        <begin position="34"/>
        <end position="55"/>
    </location>
</feature>
<reference evidence="9" key="2">
    <citation type="submission" date="2023-05" db="EMBL/GenBank/DDBJ databases">
        <authorList>
            <consortium name="Lawrence Berkeley National Laboratory"/>
            <person name="Steindorff A."/>
            <person name="Hensen N."/>
            <person name="Bonometti L."/>
            <person name="Westerberg I."/>
            <person name="Brannstrom I.O."/>
            <person name="Guillou S."/>
            <person name="Cros-Aarteil S."/>
            <person name="Calhoun S."/>
            <person name="Haridas S."/>
            <person name="Kuo A."/>
            <person name="Mondo S."/>
            <person name="Pangilinan J."/>
            <person name="Riley R."/>
            <person name="Labutti K."/>
            <person name="Andreopoulos B."/>
            <person name="Lipzen A."/>
            <person name="Chen C."/>
            <person name="Yanf M."/>
            <person name="Daum C."/>
            <person name="Ng V."/>
            <person name="Clum A."/>
            <person name="Ohm R."/>
            <person name="Martin F."/>
            <person name="Silar P."/>
            <person name="Natvig D."/>
            <person name="Lalanne C."/>
            <person name="Gautier V."/>
            <person name="Ament-Velasquez S.L."/>
            <person name="Kruys A."/>
            <person name="Hutchinson M.I."/>
            <person name="Powell A.J."/>
            <person name="Barry K."/>
            <person name="Miller A.N."/>
            <person name="Grigoriev I.V."/>
            <person name="Debuchy R."/>
            <person name="Gladieux P."/>
            <person name="Thoren M.H."/>
            <person name="Johannesson H."/>
        </authorList>
    </citation>
    <scope>NUCLEOTIDE SEQUENCE</scope>
    <source>
        <strain evidence="9">CBS 990.96</strain>
    </source>
</reference>
<feature type="region of interest" description="Disordered" evidence="6">
    <location>
        <begin position="397"/>
        <end position="432"/>
    </location>
</feature>
<evidence type="ECO:0000313" key="10">
    <source>
        <dbReference type="Proteomes" id="UP001301958"/>
    </source>
</evidence>
<evidence type="ECO:0000313" key="9">
    <source>
        <dbReference type="EMBL" id="KAK4224081.1"/>
    </source>
</evidence>
<keyword evidence="10" id="KW-1185">Reference proteome</keyword>
<sequence length="432" mass="46265">MSAASFPGTDPTDSSSGPPGILVSPRAAHLAQTYIGVTSVLVALCIITFCTRIYQRIFPVWKVGLDDFFIILGFALAIADWAMLLPLMITAPGLIPFSRGISAGKNSWLAIPIWGLSMTCIKISIALTLLRIKGSERNWKIFLFSIMTIQAIYGIGNTIFNLAIACRPLSAAWDVFTPRGKCVSVEVMRGVSNLGSSINITTDVLLSLAPAAFLRKINRPLRERVFVCVLMGMGIFASVSSIVKTVIIKDWGDPTTVDDWWAMGVSICTWTALEQLLGVLAACVPAMKGIFQRCLGAVGVSLTEVSKSRTNVTGGGGGSYFSRNRGTAVSGAMRSGTGIGGSGQVISGTFESLSGDDSGRRGRQTRFSRGIHGGKDDVIMVEYDEEVCIDLPEMKRKTSTVKSSAADSTGSLSHHGRHSRQDSEEKFPAHAL</sequence>
<keyword evidence="4 7" id="KW-0472">Membrane</keyword>
<comment type="similarity">
    <text evidence="5">Belongs to the SAT4 family.</text>
</comment>
<proteinExistence type="inferred from homology"/>
<keyword evidence="2 7" id="KW-0812">Transmembrane</keyword>
<dbReference type="InterPro" id="IPR049326">
    <property type="entry name" value="Rhodopsin_dom_fungi"/>
</dbReference>
<evidence type="ECO:0000256" key="2">
    <source>
        <dbReference type="ARBA" id="ARBA00022692"/>
    </source>
</evidence>
<dbReference type="EMBL" id="MU865404">
    <property type="protein sequence ID" value="KAK4224081.1"/>
    <property type="molecule type" value="Genomic_DNA"/>
</dbReference>
<evidence type="ECO:0000256" key="6">
    <source>
        <dbReference type="SAM" id="MobiDB-lite"/>
    </source>
</evidence>
<dbReference type="PANTHER" id="PTHR33048:SF129">
    <property type="entry name" value="INTEGRAL MEMBRANE PROTEIN-RELATED"/>
    <property type="match status" value="1"/>
</dbReference>
<evidence type="ECO:0000256" key="4">
    <source>
        <dbReference type="ARBA" id="ARBA00023136"/>
    </source>
</evidence>
<feature type="transmembrane region" description="Helical" evidence="7">
    <location>
        <begin position="109"/>
        <end position="130"/>
    </location>
</feature>
<evidence type="ECO:0000256" key="1">
    <source>
        <dbReference type="ARBA" id="ARBA00004141"/>
    </source>
</evidence>
<feature type="transmembrane region" description="Helical" evidence="7">
    <location>
        <begin position="67"/>
        <end position="89"/>
    </location>
</feature>
<feature type="transmembrane region" description="Helical" evidence="7">
    <location>
        <begin position="142"/>
        <end position="164"/>
    </location>
</feature>
<feature type="transmembrane region" description="Helical" evidence="7">
    <location>
        <begin position="225"/>
        <end position="248"/>
    </location>
</feature>
<dbReference type="InterPro" id="IPR052337">
    <property type="entry name" value="SAT4-like"/>
</dbReference>
<evidence type="ECO:0000259" key="8">
    <source>
        <dbReference type="Pfam" id="PF20684"/>
    </source>
</evidence>
<name>A0AAN7BIS6_9PEZI</name>
<dbReference type="AlphaFoldDB" id="A0AAN7BIS6"/>
<dbReference type="GO" id="GO:0016020">
    <property type="term" value="C:membrane"/>
    <property type="evidence" value="ECO:0007669"/>
    <property type="project" value="UniProtKB-SubCell"/>
</dbReference>
<feature type="transmembrane region" description="Helical" evidence="7">
    <location>
        <begin position="260"/>
        <end position="283"/>
    </location>
</feature>
<comment type="caution">
    <text evidence="9">The sequence shown here is derived from an EMBL/GenBank/DDBJ whole genome shotgun (WGS) entry which is preliminary data.</text>
</comment>
<organism evidence="9 10">
    <name type="scientific">Podospora fimiseda</name>
    <dbReference type="NCBI Taxonomy" id="252190"/>
    <lineage>
        <taxon>Eukaryota</taxon>
        <taxon>Fungi</taxon>
        <taxon>Dikarya</taxon>
        <taxon>Ascomycota</taxon>
        <taxon>Pezizomycotina</taxon>
        <taxon>Sordariomycetes</taxon>
        <taxon>Sordariomycetidae</taxon>
        <taxon>Sordariales</taxon>
        <taxon>Podosporaceae</taxon>
        <taxon>Podospora</taxon>
    </lineage>
</organism>
<protein>
    <recommendedName>
        <fullName evidence="8">Rhodopsin domain-containing protein</fullName>
    </recommendedName>
</protein>
<dbReference type="Pfam" id="PF20684">
    <property type="entry name" value="Fung_rhodopsin"/>
    <property type="match status" value="1"/>
</dbReference>
<feature type="compositionally biased region" description="Polar residues" evidence="6">
    <location>
        <begin position="400"/>
        <end position="412"/>
    </location>
</feature>
<evidence type="ECO:0000256" key="3">
    <source>
        <dbReference type="ARBA" id="ARBA00022989"/>
    </source>
</evidence>
<feature type="region of interest" description="Disordered" evidence="6">
    <location>
        <begin position="350"/>
        <end position="371"/>
    </location>
</feature>
<keyword evidence="3 7" id="KW-1133">Transmembrane helix</keyword>
<evidence type="ECO:0000256" key="7">
    <source>
        <dbReference type="SAM" id="Phobius"/>
    </source>
</evidence>
<feature type="compositionally biased region" description="Basic and acidic residues" evidence="6">
    <location>
        <begin position="419"/>
        <end position="432"/>
    </location>
</feature>
<accession>A0AAN7BIS6</accession>